<dbReference type="InterPro" id="IPR005548">
    <property type="entry name" value="Cell_div_FtsQ/DivIB_C"/>
</dbReference>
<keyword evidence="10" id="KW-1185">Reference proteome</keyword>
<feature type="transmembrane region" description="Helical" evidence="6">
    <location>
        <begin position="105"/>
        <end position="123"/>
    </location>
</feature>
<keyword evidence="3 6" id="KW-0812">Transmembrane</keyword>
<reference evidence="10" key="1">
    <citation type="journal article" date="2019" name="Int. J. Syst. Evol. Microbiol.">
        <title>The Global Catalogue of Microorganisms (GCM) 10K type strain sequencing project: providing services to taxonomists for standard genome sequencing and annotation.</title>
        <authorList>
            <consortium name="The Broad Institute Genomics Platform"/>
            <consortium name="The Broad Institute Genome Sequencing Center for Infectious Disease"/>
            <person name="Wu L."/>
            <person name="Ma J."/>
        </authorList>
    </citation>
    <scope>NUCLEOTIDE SEQUENCE [LARGE SCALE GENOMIC DNA]</scope>
    <source>
        <strain evidence="10">CGMCC 1.19032</strain>
    </source>
</reference>
<protein>
    <recommendedName>
        <fullName evidence="6">Cell division protein DivIB</fullName>
    </recommendedName>
</protein>
<dbReference type="Pfam" id="PF03799">
    <property type="entry name" value="FtsQ_DivIB_C"/>
    <property type="match status" value="1"/>
</dbReference>
<dbReference type="RefSeq" id="WP_204652935.1">
    <property type="nucleotide sequence ID" value="NZ_JAFBFD010000003.1"/>
</dbReference>
<feature type="domain" description="POTRA" evidence="8">
    <location>
        <begin position="128"/>
        <end position="198"/>
    </location>
</feature>
<accession>A0ABV9MZH9</accession>
<evidence type="ECO:0000313" key="9">
    <source>
        <dbReference type="EMBL" id="MFC4720584.1"/>
    </source>
</evidence>
<dbReference type="InterPro" id="IPR013685">
    <property type="entry name" value="POTRA_FtsQ_type"/>
</dbReference>
<evidence type="ECO:0000256" key="6">
    <source>
        <dbReference type="HAMAP-Rule" id="MF_00912"/>
    </source>
</evidence>
<evidence type="ECO:0000256" key="3">
    <source>
        <dbReference type="ARBA" id="ARBA00022692"/>
    </source>
</evidence>
<comment type="similarity">
    <text evidence="6">Belongs to the FtsQ/DivIB family. DivIB subfamily.</text>
</comment>
<dbReference type="Gene3D" id="3.40.50.10960">
    <property type="match status" value="1"/>
</dbReference>
<feature type="domain" description="Cell division protein FtsQ/DivIB C-terminal" evidence="7">
    <location>
        <begin position="204"/>
        <end position="315"/>
    </location>
</feature>
<gene>
    <name evidence="6" type="primary">divIB</name>
    <name evidence="9" type="ORF">ACFO5I_12705</name>
</gene>
<dbReference type="EMBL" id="JBHSGS010000065">
    <property type="protein sequence ID" value="MFC4720584.1"/>
    <property type="molecule type" value="Genomic_DNA"/>
</dbReference>
<sequence>MDTPEKQNKQPGTNEELELTPWQKEHQLYLAEKGIVEKEEPFLAQEEVKEERASEQKVEEIVASDTETLKEFDEQEKKPAPFFQSFSDYLPNLKAYRDKKLKRRLLFLTLLFLIPLTGAIYTLSPLNRLSKIMVTGNTNVATQEIIETSELETNARLWPQFFKRQAVAKNIETSNPRIQQIHVRLTNWNQFVIEVTEHQEVAFLAKGSQYLPILENGTIINEASANYANDFLILEAFSDEKMIRQTLEAYKELPVEIQDGISQIKLSPSKKNKELLTVFMNDGNQVLINISSLSSKLKYYPQIAKEMTEKGVVDMEVGIYSYPYANEKETTSSESEAIE</sequence>
<evidence type="ECO:0000256" key="1">
    <source>
        <dbReference type="ARBA" id="ARBA00022475"/>
    </source>
</evidence>
<evidence type="ECO:0000313" key="10">
    <source>
        <dbReference type="Proteomes" id="UP001595969"/>
    </source>
</evidence>
<evidence type="ECO:0000259" key="7">
    <source>
        <dbReference type="Pfam" id="PF03799"/>
    </source>
</evidence>
<keyword evidence="1 6" id="KW-1003">Cell membrane</keyword>
<evidence type="ECO:0000256" key="4">
    <source>
        <dbReference type="ARBA" id="ARBA00022989"/>
    </source>
</evidence>
<comment type="function">
    <text evidence="6">Cell division protein that may be involved in stabilizing or promoting the assembly of the division complex.</text>
</comment>
<keyword evidence="6" id="KW-0472">Membrane</keyword>
<evidence type="ECO:0000256" key="5">
    <source>
        <dbReference type="ARBA" id="ARBA00023306"/>
    </source>
</evidence>
<dbReference type="InterPro" id="IPR026580">
    <property type="entry name" value="DivIB"/>
</dbReference>
<evidence type="ECO:0000259" key="8">
    <source>
        <dbReference type="Pfam" id="PF08478"/>
    </source>
</evidence>
<dbReference type="GO" id="GO:0051301">
    <property type="term" value="P:cell division"/>
    <property type="evidence" value="ECO:0007669"/>
    <property type="project" value="UniProtKB-KW"/>
</dbReference>
<evidence type="ECO:0000256" key="2">
    <source>
        <dbReference type="ARBA" id="ARBA00022618"/>
    </source>
</evidence>
<dbReference type="InterPro" id="IPR050487">
    <property type="entry name" value="FtsQ_DivIB"/>
</dbReference>
<keyword evidence="2 6" id="KW-0132">Cell division</keyword>
<comment type="subcellular location">
    <subcellularLocation>
        <location evidence="6">Cell membrane</location>
        <topology evidence="6">Single-pass type II membrane protein</topology>
    </subcellularLocation>
    <text evidence="6">Localizes to the division septum.</text>
</comment>
<keyword evidence="4 6" id="KW-1133">Transmembrane helix</keyword>
<keyword evidence="5 6" id="KW-0131">Cell cycle</keyword>
<dbReference type="PANTHER" id="PTHR37820:SF1">
    <property type="entry name" value="CELL DIVISION PROTEIN FTSQ"/>
    <property type="match status" value="1"/>
</dbReference>
<comment type="caution">
    <text evidence="9">The sequence shown here is derived from an EMBL/GenBank/DDBJ whole genome shotgun (WGS) entry which is preliminary data.</text>
</comment>
<name>A0ABV9MZH9_9ENTE</name>
<dbReference type="Proteomes" id="UP001595969">
    <property type="component" value="Unassembled WGS sequence"/>
</dbReference>
<organism evidence="9 10">
    <name type="scientific">Enterococcus lemanii</name>
    <dbReference type="NCBI Taxonomy" id="1159752"/>
    <lineage>
        <taxon>Bacteria</taxon>
        <taxon>Bacillati</taxon>
        <taxon>Bacillota</taxon>
        <taxon>Bacilli</taxon>
        <taxon>Lactobacillales</taxon>
        <taxon>Enterococcaceae</taxon>
        <taxon>Enterococcus</taxon>
    </lineage>
</organism>
<proteinExistence type="inferred from homology"/>
<dbReference type="Pfam" id="PF08478">
    <property type="entry name" value="POTRA_1"/>
    <property type="match status" value="1"/>
</dbReference>
<dbReference type="HAMAP" id="MF_00912">
    <property type="entry name" value="DivIB"/>
    <property type="match status" value="1"/>
</dbReference>
<dbReference type="PANTHER" id="PTHR37820">
    <property type="entry name" value="CELL DIVISION PROTEIN DIVIB"/>
    <property type="match status" value="1"/>
</dbReference>